<evidence type="ECO:0000313" key="3">
    <source>
        <dbReference type="EMBL" id="BAI62618.1"/>
    </source>
</evidence>
<dbReference type="Pfam" id="PF07760">
    <property type="entry name" value="DUF1616"/>
    <property type="match status" value="1"/>
</dbReference>
<dbReference type="Proteomes" id="UP000001882">
    <property type="component" value="Chromosome"/>
</dbReference>
<evidence type="ECO:0000313" key="4">
    <source>
        <dbReference type="Proteomes" id="UP000001882"/>
    </source>
</evidence>
<keyword evidence="1" id="KW-0472">Membrane</keyword>
<protein>
    <recommendedName>
        <fullName evidence="2">DUF1616 domain-containing protein</fullName>
    </recommendedName>
</protein>
<keyword evidence="1" id="KW-1133">Transmembrane helix</keyword>
<dbReference type="InterPro" id="IPR014495">
    <property type="entry name" value="UCP018671"/>
</dbReference>
<evidence type="ECO:0000256" key="1">
    <source>
        <dbReference type="SAM" id="Phobius"/>
    </source>
</evidence>
<dbReference type="STRING" id="304371.MCP_2546"/>
<dbReference type="KEGG" id="mpd:MCP_2546"/>
<feature type="transmembrane region" description="Helical" evidence="1">
    <location>
        <begin position="57"/>
        <end position="81"/>
    </location>
</feature>
<dbReference type="PATRIC" id="fig|304371.9.peg.2601"/>
<reference evidence="4" key="3">
    <citation type="journal article" date="2011" name="PLoS ONE">
        <title>Genome sequence of a mesophilic hydrogenotrophic methanogen Methanocella paludicola, the first cultivated representative of the order Methanocellales.</title>
        <authorList>
            <person name="Sakai S."/>
            <person name="Takaki Y."/>
            <person name="Shimamura S."/>
            <person name="Sekine M."/>
            <person name="Tajima T."/>
            <person name="Kosugi H."/>
            <person name="Ichikawa N."/>
            <person name="Tasumi E."/>
            <person name="Hiraki A.T."/>
            <person name="Shimizu A."/>
            <person name="Kato Y."/>
            <person name="Nishiko R."/>
            <person name="Mori K."/>
            <person name="Fujita N."/>
            <person name="Imachi H."/>
            <person name="Takai K."/>
        </authorList>
    </citation>
    <scope>NUCLEOTIDE SEQUENCE [LARGE SCALE GENOMIC DNA]</scope>
    <source>
        <strain evidence="4">DSM 17711 / JCM 13418 / NBRC 101707 / SANAE</strain>
    </source>
</reference>
<feature type="transmembrane region" description="Helical" evidence="1">
    <location>
        <begin position="33"/>
        <end position="51"/>
    </location>
</feature>
<feature type="domain" description="DUF1616" evidence="2">
    <location>
        <begin position="39"/>
        <end position="314"/>
    </location>
</feature>
<sequence>MSDNMPKLPSSSNTDHRLTNASKIVHFILDMDIDLKLTIVLAFLALTSIYIPQIKGTALMTILGLFVVVVAPGYALVAALFPGKAAINGNIRIVISLGMSVIITALIGLVLNFTAWGIRLEPVAISLSYFSIIVALIANMRRLGLNEEDRQSPHIRETISLIFGEAFPKEVRFSDKVVTFVFLVSMVLSITAIGYVIVFPQNGEKYTEFYILGPDGIAENYTTNFRLGDNGTFIVGVVNHEQKSLAYNVRVVMNNGFDQSTLYTDQFTLANDQTLEKAARISPDITGTNMKLQFFLYADGNMSSPYRECHVWVNVTQPAAIS</sequence>
<keyword evidence="1" id="KW-0812">Transmembrane</keyword>
<feature type="transmembrane region" description="Helical" evidence="1">
    <location>
        <begin position="177"/>
        <end position="198"/>
    </location>
</feature>
<keyword evidence="4" id="KW-1185">Reference proteome</keyword>
<reference evidence="3 4" key="1">
    <citation type="journal article" date="2007" name="Appl. Environ. Microbiol.">
        <title>Isolation of key methanogens for global methane emission from rice paddy fields: a novel isolate affiliated with the clone cluster rice cluster I.</title>
        <authorList>
            <person name="Sakai S."/>
            <person name="Imachi H."/>
            <person name="Sekiguchi Y."/>
            <person name="Ohashi A."/>
            <person name="Harada H."/>
            <person name="Kamagata Y."/>
        </authorList>
    </citation>
    <scope>NUCLEOTIDE SEQUENCE [LARGE SCALE GENOMIC DNA]</scope>
    <source>
        <strain evidence="4">DSM 17711 / JCM 13418 / NBRC 101707 / SANAE</strain>
    </source>
</reference>
<feature type="transmembrane region" description="Helical" evidence="1">
    <location>
        <begin position="93"/>
        <end position="116"/>
    </location>
</feature>
<evidence type="ECO:0000259" key="2">
    <source>
        <dbReference type="Pfam" id="PF07760"/>
    </source>
</evidence>
<dbReference type="InterPro" id="IPR011674">
    <property type="entry name" value="DUF1616"/>
</dbReference>
<organism evidence="3 4">
    <name type="scientific">Methanocella paludicola (strain DSM 17711 / JCM 13418 / NBRC 101707 / SANAE)</name>
    <dbReference type="NCBI Taxonomy" id="304371"/>
    <lineage>
        <taxon>Archaea</taxon>
        <taxon>Methanobacteriati</taxon>
        <taxon>Methanobacteriota</taxon>
        <taxon>Stenosarchaea group</taxon>
        <taxon>Methanomicrobia</taxon>
        <taxon>Methanocellales</taxon>
        <taxon>Methanocellaceae</taxon>
        <taxon>Methanocella</taxon>
    </lineage>
</organism>
<dbReference type="EMBL" id="AP011532">
    <property type="protein sequence ID" value="BAI62618.1"/>
    <property type="molecule type" value="Genomic_DNA"/>
</dbReference>
<dbReference type="PIRSF" id="PIRSF018671">
    <property type="entry name" value="UCP018671"/>
    <property type="match status" value="1"/>
</dbReference>
<proteinExistence type="predicted"/>
<dbReference type="AlphaFoldDB" id="D1Z1P6"/>
<gene>
    <name evidence="3" type="ordered locus">MCP_2546</name>
</gene>
<reference evidence="3 4" key="2">
    <citation type="journal article" date="2008" name="Int. J. Syst. Evol. Microbiol.">
        <title>Methanocella paludicola gen. nov., sp. nov., a methane-producing archaeon, the first isolate of the lineage 'Rice Cluster I', and proposal of the new archaeal order Methanocellales ord. nov.</title>
        <authorList>
            <person name="Sakai S."/>
            <person name="Imachi H."/>
            <person name="Hanada S."/>
            <person name="Ohashi A."/>
            <person name="Harada H."/>
            <person name="Kamagata Y."/>
        </authorList>
    </citation>
    <scope>NUCLEOTIDE SEQUENCE [LARGE SCALE GENOMIC DNA]</scope>
    <source>
        <strain evidence="4">DSM 17711 / JCM 13418 / NBRC 101707 / SANAE</strain>
    </source>
</reference>
<dbReference type="eggNOG" id="arCOG02884">
    <property type="taxonomic scope" value="Archaea"/>
</dbReference>
<dbReference type="InParanoid" id="D1Z1P6"/>
<feature type="transmembrane region" description="Helical" evidence="1">
    <location>
        <begin position="122"/>
        <end position="140"/>
    </location>
</feature>
<accession>D1Z1P6</accession>
<name>D1Z1P6_METPS</name>